<dbReference type="PROSITE" id="PS00211">
    <property type="entry name" value="ABC_TRANSPORTER_1"/>
    <property type="match status" value="1"/>
</dbReference>
<evidence type="ECO:0000256" key="2">
    <source>
        <dbReference type="ARBA" id="ARBA00022840"/>
    </source>
</evidence>
<dbReference type="InterPro" id="IPR003593">
    <property type="entry name" value="AAA+_ATPase"/>
</dbReference>
<sequence>MIQLEKLRKEFEGKPLFQELDLTIEDGDFVVFSGPSGCGKTTLLNMIGALEPVDKGKIIVDGMDITLKKNHLSYFRSKIGFLFQNFALIDNKTVRQNLAIIKKQIRSSLEMEEALQMVGLLEKIDTKVYKLSGGEQQRVALARLMLKQCDIILADEPTGSLDTDNANRVVAILHELNRQGKTIILVTHDEGMKEQGNRVVTIG</sequence>
<name>A0A0A5GC21_9BACI</name>
<evidence type="ECO:0000313" key="5">
    <source>
        <dbReference type="Proteomes" id="UP000030528"/>
    </source>
</evidence>
<dbReference type="InterPro" id="IPR015854">
    <property type="entry name" value="ABC_transpr_LolD-like"/>
</dbReference>
<dbReference type="InterPro" id="IPR017871">
    <property type="entry name" value="ABC_transporter-like_CS"/>
</dbReference>
<dbReference type="GO" id="GO:0005886">
    <property type="term" value="C:plasma membrane"/>
    <property type="evidence" value="ECO:0007669"/>
    <property type="project" value="TreeGrafter"/>
</dbReference>
<proteinExistence type="predicted"/>
<dbReference type="AlphaFoldDB" id="A0A0A5GC21"/>
<dbReference type="InterPro" id="IPR003439">
    <property type="entry name" value="ABC_transporter-like_ATP-bd"/>
</dbReference>
<keyword evidence="2 4" id="KW-0067">ATP-binding</keyword>
<dbReference type="Pfam" id="PF00005">
    <property type="entry name" value="ABC_tran"/>
    <property type="match status" value="1"/>
</dbReference>
<dbReference type="OrthoDB" id="9791546at2"/>
<dbReference type="STRING" id="1385510.GCA_000425205_03670"/>
<evidence type="ECO:0000313" key="4">
    <source>
        <dbReference type="EMBL" id="KGX88655.1"/>
    </source>
</evidence>
<organism evidence="4 5">
    <name type="scientific">Pontibacillus halophilus JSM 076056 = DSM 19796</name>
    <dbReference type="NCBI Taxonomy" id="1385510"/>
    <lineage>
        <taxon>Bacteria</taxon>
        <taxon>Bacillati</taxon>
        <taxon>Bacillota</taxon>
        <taxon>Bacilli</taxon>
        <taxon>Bacillales</taxon>
        <taxon>Bacillaceae</taxon>
        <taxon>Pontibacillus</taxon>
    </lineage>
</organism>
<dbReference type="GO" id="GO:0022857">
    <property type="term" value="F:transmembrane transporter activity"/>
    <property type="evidence" value="ECO:0007669"/>
    <property type="project" value="TreeGrafter"/>
</dbReference>
<keyword evidence="1" id="KW-0547">Nucleotide-binding</keyword>
<dbReference type="Gene3D" id="3.40.50.300">
    <property type="entry name" value="P-loop containing nucleotide triphosphate hydrolases"/>
    <property type="match status" value="1"/>
</dbReference>
<protein>
    <submittedName>
        <fullName evidence="4">Bacteriocin ABC transporter ATP-binding protein</fullName>
    </submittedName>
</protein>
<dbReference type="PROSITE" id="PS50893">
    <property type="entry name" value="ABC_TRANSPORTER_2"/>
    <property type="match status" value="1"/>
</dbReference>
<dbReference type="InterPro" id="IPR027417">
    <property type="entry name" value="P-loop_NTPase"/>
</dbReference>
<evidence type="ECO:0000259" key="3">
    <source>
        <dbReference type="PROSITE" id="PS50893"/>
    </source>
</evidence>
<evidence type="ECO:0000256" key="1">
    <source>
        <dbReference type="ARBA" id="ARBA00022741"/>
    </source>
</evidence>
<dbReference type="PANTHER" id="PTHR24220:SF86">
    <property type="entry name" value="ABC TRANSPORTER ABCH.1"/>
    <property type="match status" value="1"/>
</dbReference>
<keyword evidence="5" id="KW-1185">Reference proteome</keyword>
<accession>A0A0A5GC21</accession>
<dbReference type="SUPFAM" id="SSF52540">
    <property type="entry name" value="P-loop containing nucleoside triphosphate hydrolases"/>
    <property type="match status" value="1"/>
</dbReference>
<dbReference type="PANTHER" id="PTHR24220">
    <property type="entry name" value="IMPORT ATP-BINDING PROTEIN"/>
    <property type="match status" value="1"/>
</dbReference>
<dbReference type="GO" id="GO:0016887">
    <property type="term" value="F:ATP hydrolysis activity"/>
    <property type="evidence" value="ECO:0007669"/>
    <property type="project" value="InterPro"/>
</dbReference>
<feature type="domain" description="ABC transporter" evidence="3">
    <location>
        <begin position="2"/>
        <end position="202"/>
    </location>
</feature>
<dbReference type="eggNOG" id="COG1136">
    <property type="taxonomic scope" value="Bacteria"/>
</dbReference>
<gene>
    <name evidence="4" type="ORF">N781_09660</name>
</gene>
<dbReference type="Proteomes" id="UP000030528">
    <property type="component" value="Unassembled WGS sequence"/>
</dbReference>
<dbReference type="GO" id="GO:0005524">
    <property type="term" value="F:ATP binding"/>
    <property type="evidence" value="ECO:0007669"/>
    <property type="project" value="UniProtKB-KW"/>
</dbReference>
<reference evidence="4 5" key="1">
    <citation type="submission" date="2013-08" db="EMBL/GenBank/DDBJ databases">
        <authorList>
            <person name="Huang J."/>
            <person name="Wang G."/>
        </authorList>
    </citation>
    <scope>NUCLEOTIDE SEQUENCE [LARGE SCALE GENOMIC DNA]</scope>
    <source>
        <strain evidence="4 5">JSM 076056</strain>
    </source>
</reference>
<dbReference type="RefSeq" id="WP_026801833.1">
    <property type="nucleotide sequence ID" value="NZ_AULI01000026.1"/>
</dbReference>
<dbReference type="SMART" id="SM00382">
    <property type="entry name" value="AAA"/>
    <property type="match status" value="1"/>
</dbReference>
<comment type="caution">
    <text evidence="4">The sequence shown here is derived from an EMBL/GenBank/DDBJ whole genome shotgun (WGS) entry which is preliminary data.</text>
</comment>
<dbReference type="EMBL" id="AVPE01000026">
    <property type="protein sequence ID" value="KGX88655.1"/>
    <property type="molecule type" value="Genomic_DNA"/>
</dbReference>